<evidence type="ECO:0000313" key="5">
    <source>
        <dbReference type="EMBL" id="GKV16741.1"/>
    </source>
</evidence>
<gene>
    <name evidence="5" type="ORF">SLEP1_g27337</name>
</gene>
<dbReference type="Gene3D" id="3.30.200.20">
    <property type="entry name" value="Phosphorylase Kinase, domain 1"/>
    <property type="match status" value="1"/>
</dbReference>
<keyword evidence="1 3" id="KW-0547">Nucleotide-binding</keyword>
<keyword evidence="6" id="KW-1185">Reference proteome</keyword>
<evidence type="ECO:0000256" key="3">
    <source>
        <dbReference type="PROSITE-ProRule" id="PRU10141"/>
    </source>
</evidence>
<protein>
    <recommendedName>
        <fullName evidence="4">Protein kinase domain-containing protein</fullName>
    </recommendedName>
</protein>
<feature type="domain" description="Protein kinase" evidence="4">
    <location>
        <begin position="35"/>
        <end position="263"/>
    </location>
</feature>
<evidence type="ECO:0000256" key="2">
    <source>
        <dbReference type="ARBA" id="ARBA00022840"/>
    </source>
</evidence>
<dbReference type="InterPro" id="IPR017441">
    <property type="entry name" value="Protein_kinase_ATP_BS"/>
</dbReference>
<evidence type="ECO:0000259" key="4">
    <source>
        <dbReference type="PROSITE" id="PS50011"/>
    </source>
</evidence>
<comment type="caution">
    <text evidence="5">The sequence shown here is derived from an EMBL/GenBank/DDBJ whole genome shotgun (WGS) entry which is preliminary data.</text>
</comment>
<dbReference type="GO" id="GO:0004672">
    <property type="term" value="F:protein kinase activity"/>
    <property type="evidence" value="ECO:0007669"/>
    <property type="project" value="InterPro"/>
</dbReference>
<accession>A0AAV5JWJ8</accession>
<evidence type="ECO:0000256" key="1">
    <source>
        <dbReference type="ARBA" id="ARBA00022741"/>
    </source>
</evidence>
<dbReference type="EMBL" id="BPVZ01000046">
    <property type="protein sequence ID" value="GKV16741.1"/>
    <property type="molecule type" value="Genomic_DNA"/>
</dbReference>
<dbReference type="GO" id="GO:0005524">
    <property type="term" value="F:ATP binding"/>
    <property type="evidence" value="ECO:0007669"/>
    <property type="project" value="UniProtKB-UniRule"/>
</dbReference>
<keyword evidence="2 3" id="KW-0067">ATP-binding</keyword>
<sequence length="263" mass="29285">MEGPNRVESNLEQGSTYFGVQVFSYAELEEGTDNFDPSKELGDGGFGTVYNGVLSDGRVVAVKHLFENNLKRVEQFINEIKILAYIRHPNLVMLYGCTSRHSRELLLVHEYIPNGTVADHPHGRTAKSGLLTGPVRLRIAIETANALAYLHGKDIIQRDVKINNILLDNSFHGKVADFGLSRLFPNDVIHVSTAPQGTPGYVDPEQAVDTNRHHFDINLANMAISRIQNQALHELVDPSLAFETDFAMRTMITSVAELAFWCL</sequence>
<dbReference type="Proteomes" id="UP001054252">
    <property type="component" value="Unassembled WGS sequence"/>
</dbReference>
<dbReference type="PROSITE" id="PS50011">
    <property type="entry name" value="PROTEIN_KINASE_DOM"/>
    <property type="match status" value="1"/>
</dbReference>
<dbReference type="Gene3D" id="1.10.510.10">
    <property type="entry name" value="Transferase(Phosphotransferase) domain 1"/>
    <property type="match status" value="1"/>
</dbReference>
<dbReference type="Pfam" id="PF00069">
    <property type="entry name" value="Pkinase"/>
    <property type="match status" value="1"/>
</dbReference>
<dbReference type="AlphaFoldDB" id="A0AAV5JWJ8"/>
<name>A0AAV5JWJ8_9ROSI</name>
<feature type="binding site" evidence="3">
    <location>
        <position position="63"/>
    </location>
    <ligand>
        <name>ATP</name>
        <dbReference type="ChEBI" id="CHEBI:30616"/>
    </ligand>
</feature>
<dbReference type="SMART" id="SM00220">
    <property type="entry name" value="S_TKc"/>
    <property type="match status" value="1"/>
</dbReference>
<dbReference type="PANTHER" id="PTHR46008:SF34">
    <property type="entry name" value="PROTEIN KINASE DOMAIN-CONTAINING PROTEIN"/>
    <property type="match status" value="1"/>
</dbReference>
<dbReference type="PROSITE" id="PS00107">
    <property type="entry name" value="PROTEIN_KINASE_ATP"/>
    <property type="match status" value="1"/>
</dbReference>
<evidence type="ECO:0000313" key="6">
    <source>
        <dbReference type="Proteomes" id="UP001054252"/>
    </source>
</evidence>
<dbReference type="InterPro" id="IPR000719">
    <property type="entry name" value="Prot_kinase_dom"/>
</dbReference>
<dbReference type="SUPFAM" id="SSF56112">
    <property type="entry name" value="Protein kinase-like (PK-like)"/>
    <property type="match status" value="1"/>
</dbReference>
<dbReference type="PANTHER" id="PTHR46008">
    <property type="entry name" value="LEAF RUST 10 DISEASE-RESISTANCE LOCUS RECEPTOR-LIKE PROTEIN KINASE-LIKE 1.4"/>
    <property type="match status" value="1"/>
</dbReference>
<proteinExistence type="predicted"/>
<dbReference type="InterPro" id="IPR011009">
    <property type="entry name" value="Kinase-like_dom_sf"/>
</dbReference>
<organism evidence="5 6">
    <name type="scientific">Rubroshorea leprosula</name>
    <dbReference type="NCBI Taxonomy" id="152421"/>
    <lineage>
        <taxon>Eukaryota</taxon>
        <taxon>Viridiplantae</taxon>
        <taxon>Streptophyta</taxon>
        <taxon>Embryophyta</taxon>
        <taxon>Tracheophyta</taxon>
        <taxon>Spermatophyta</taxon>
        <taxon>Magnoliopsida</taxon>
        <taxon>eudicotyledons</taxon>
        <taxon>Gunneridae</taxon>
        <taxon>Pentapetalae</taxon>
        <taxon>rosids</taxon>
        <taxon>malvids</taxon>
        <taxon>Malvales</taxon>
        <taxon>Dipterocarpaceae</taxon>
        <taxon>Rubroshorea</taxon>
    </lineage>
</organism>
<reference evidence="5 6" key="1">
    <citation type="journal article" date="2021" name="Commun. Biol.">
        <title>The genome of Shorea leprosula (Dipterocarpaceae) highlights the ecological relevance of drought in aseasonal tropical rainforests.</title>
        <authorList>
            <person name="Ng K.K.S."/>
            <person name="Kobayashi M.J."/>
            <person name="Fawcett J.A."/>
            <person name="Hatakeyama M."/>
            <person name="Paape T."/>
            <person name="Ng C.H."/>
            <person name="Ang C.C."/>
            <person name="Tnah L.H."/>
            <person name="Lee C.T."/>
            <person name="Nishiyama T."/>
            <person name="Sese J."/>
            <person name="O'Brien M.J."/>
            <person name="Copetti D."/>
            <person name="Mohd Noor M.I."/>
            <person name="Ong R.C."/>
            <person name="Putra M."/>
            <person name="Sireger I.Z."/>
            <person name="Indrioko S."/>
            <person name="Kosugi Y."/>
            <person name="Izuno A."/>
            <person name="Isagi Y."/>
            <person name="Lee S.L."/>
            <person name="Shimizu K.K."/>
        </authorList>
    </citation>
    <scope>NUCLEOTIDE SEQUENCE [LARGE SCALE GENOMIC DNA]</scope>
    <source>
        <strain evidence="5">214</strain>
    </source>
</reference>